<dbReference type="SMART" id="SM00387">
    <property type="entry name" value="HATPase_c"/>
    <property type="match status" value="1"/>
</dbReference>
<sequence>MVRTASSSSTISTVSATVLLPLYSRFEIQYDFSIKNLPEFDKGVCGMEGQKKRRPPVLLLMILVLFLTVGGLALAVQSFGRYDTLLLEQSDSQLYGLARSVDRSVSGALEQFIGELDYLIRLENFTDAEADCLAGQPEELLQLLQNNPLIREALITDFLCLQDGRVLLSASGRTGYTFPVGGSLDGRDRVRPCVAENGTVYLSFQLEGERGLWYAALVDLSLFYRQVAGGLTTSPRDQILLLDAGGQVLLRQTGQEIRVELAADGLAGEPGLGFLLQCQREGQEGACFYEAEGYTARMAVIPAAGNNGIFAVGVSEDFDQVSRPIRRSALLLTTGGGLVIAGVLLLAGLNLRSGRRNERAQRELALLQEKNAAMEALNRKNQELAHHDRLQTIGTLTSSIAHEFNNLLTPIMGYSILVLEQLPSDAEELYDNVLEIYNSSRKAKEIIARLSDLSRKNTSLTFQYVSPDELVRKVLAVASPARPPHVEVRTDLACRHLWLRGNEIQLSQMLLNLILNAYHAMEPGGGTLTVATRPEGEFLCFQVSDTGSGISPEVLPHIFEPFFTTKERGKGTGLGLAIVRQVMEEHKGTIAIDTAPGRGTTMLLRFPTITPPEEDT</sequence>
<comment type="catalytic activity">
    <reaction evidence="1">
        <text>ATP + protein L-histidine = ADP + protein N-phospho-L-histidine.</text>
        <dbReference type="EC" id="2.7.13.3"/>
    </reaction>
</comment>
<dbReference type="Proteomes" id="UP000434475">
    <property type="component" value="Unassembled WGS sequence"/>
</dbReference>
<organism evidence="6 7">
    <name type="scientific">Flavonifractor plautii</name>
    <name type="common">Fusobacterium plautii</name>
    <dbReference type="NCBI Taxonomy" id="292800"/>
    <lineage>
        <taxon>Bacteria</taxon>
        <taxon>Bacillati</taxon>
        <taxon>Bacillota</taxon>
        <taxon>Clostridia</taxon>
        <taxon>Eubacteriales</taxon>
        <taxon>Oscillospiraceae</taxon>
        <taxon>Flavonifractor</taxon>
    </lineage>
</organism>
<comment type="caution">
    <text evidence="6">The sequence shown here is derived from an EMBL/GenBank/DDBJ whole genome shotgun (WGS) entry which is preliminary data.</text>
</comment>
<evidence type="ECO:0000256" key="1">
    <source>
        <dbReference type="ARBA" id="ARBA00000085"/>
    </source>
</evidence>
<dbReference type="SUPFAM" id="SSF47384">
    <property type="entry name" value="Homodimeric domain of signal transducing histidine kinase"/>
    <property type="match status" value="1"/>
</dbReference>
<keyword evidence="4" id="KW-0418">Kinase</keyword>
<dbReference type="EMBL" id="WKPR01000004">
    <property type="protein sequence ID" value="MSB18700.1"/>
    <property type="molecule type" value="Genomic_DNA"/>
</dbReference>
<dbReference type="InterPro" id="IPR036097">
    <property type="entry name" value="HisK_dim/P_sf"/>
</dbReference>
<dbReference type="PANTHER" id="PTHR43065:SF42">
    <property type="entry name" value="TWO-COMPONENT SENSOR PPRA"/>
    <property type="match status" value="1"/>
</dbReference>
<dbReference type="Gene3D" id="1.10.287.130">
    <property type="match status" value="1"/>
</dbReference>
<dbReference type="GO" id="GO:0000155">
    <property type="term" value="F:phosphorelay sensor kinase activity"/>
    <property type="evidence" value="ECO:0007669"/>
    <property type="project" value="InterPro"/>
</dbReference>
<dbReference type="PRINTS" id="PR00344">
    <property type="entry name" value="BCTRLSENSOR"/>
</dbReference>
<dbReference type="InterPro" id="IPR005467">
    <property type="entry name" value="His_kinase_dom"/>
</dbReference>
<evidence type="ECO:0000256" key="2">
    <source>
        <dbReference type="ARBA" id="ARBA00012438"/>
    </source>
</evidence>
<dbReference type="SMART" id="SM00388">
    <property type="entry name" value="HisKA"/>
    <property type="match status" value="1"/>
</dbReference>
<evidence type="ECO:0000313" key="6">
    <source>
        <dbReference type="EMBL" id="MSB18700.1"/>
    </source>
</evidence>
<gene>
    <name evidence="6" type="ORF">GKE97_04115</name>
</gene>
<dbReference type="Gene3D" id="3.30.565.10">
    <property type="entry name" value="Histidine kinase-like ATPase, C-terminal domain"/>
    <property type="match status" value="1"/>
</dbReference>
<keyword evidence="3" id="KW-0597">Phosphoprotein</keyword>
<keyword evidence="4" id="KW-0808">Transferase</keyword>
<dbReference type="InterPro" id="IPR036890">
    <property type="entry name" value="HATPase_C_sf"/>
</dbReference>
<dbReference type="Pfam" id="PF02518">
    <property type="entry name" value="HATPase_c"/>
    <property type="match status" value="1"/>
</dbReference>
<proteinExistence type="predicted"/>
<evidence type="ECO:0000256" key="4">
    <source>
        <dbReference type="ARBA" id="ARBA00022777"/>
    </source>
</evidence>
<dbReference type="Pfam" id="PF00512">
    <property type="entry name" value="HisKA"/>
    <property type="match status" value="1"/>
</dbReference>
<reference evidence="6 7" key="1">
    <citation type="journal article" date="2019" name="Nat. Med.">
        <title>A library of human gut bacterial isolates paired with longitudinal multiomics data enables mechanistic microbiome research.</title>
        <authorList>
            <person name="Poyet M."/>
            <person name="Groussin M."/>
            <person name="Gibbons S.M."/>
            <person name="Avila-Pacheco J."/>
            <person name="Jiang X."/>
            <person name="Kearney S.M."/>
            <person name="Perrotta A.R."/>
            <person name="Berdy B."/>
            <person name="Zhao S."/>
            <person name="Lieberman T.D."/>
            <person name="Swanson P.K."/>
            <person name="Smith M."/>
            <person name="Roesemann S."/>
            <person name="Alexander J.E."/>
            <person name="Rich S.A."/>
            <person name="Livny J."/>
            <person name="Vlamakis H."/>
            <person name="Clish C."/>
            <person name="Bullock K."/>
            <person name="Deik A."/>
            <person name="Scott J."/>
            <person name="Pierce K.A."/>
            <person name="Xavier R.J."/>
            <person name="Alm E.J."/>
        </authorList>
    </citation>
    <scope>NUCLEOTIDE SEQUENCE [LARGE SCALE GENOMIC DNA]</scope>
    <source>
        <strain evidence="6 7">BIOML-A2</strain>
    </source>
</reference>
<evidence type="ECO:0000256" key="3">
    <source>
        <dbReference type="ARBA" id="ARBA00022553"/>
    </source>
</evidence>
<dbReference type="EC" id="2.7.13.3" evidence="2"/>
<keyword evidence="5" id="KW-0902">Two-component regulatory system</keyword>
<dbReference type="InterPro" id="IPR003594">
    <property type="entry name" value="HATPase_dom"/>
</dbReference>
<dbReference type="OrthoDB" id="9797586at2"/>
<dbReference type="PANTHER" id="PTHR43065">
    <property type="entry name" value="SENSOR HISTIDINE KINASE"/>
    <property type="match status" value="1"/>
</dbReference>
<evidence type="ECO:0000313" key="7">
    <source>
        <dbReference type="Proteomes" id="UP000434475"/>
    </source>
</evidence>
<dbReference type="PROSITE" id="PS50109">
    <property type="entry name" value="HIS_KIN"/>
    <property type="match status" value="1"/>
</dbReference>
<dbReference type="InterPro" id="IPR003661">
    <property type="entry name" value="HisK_dim/P_dom"/>
</dbReference>
<dbReference type="AlphaFoldDB" id="A0A1C7FMU0"/>
<dbReference type="SUPFAM" id="SSF55874">
    <property type="entry name" value="ATPase domain of HSP90 chaperone/DNA topoisomerase II/histidine kinase"/>
    <property type="match status" value="1"/>
</dbReference>
<protein>
    <recommendedName>
        <fullName evidence="2">histidine kinase</fullName>
        <ecNumber evidence="2">2.7.13.3</ecNumber>
    </recommendedName>
</protein>
<evidence type="ECO:0000256" key="5">
    <source>
        <dbReference type="ARBA" id="ARBA00023012"/>
    </source>
</evidence>
<name>A0A1C7FMU0_FLAPL</name>
<accession>A0A1C7FMU0</accession>
<dbReference type="InterPro" id="IPR004358">
    <property type="entry name" value="Sig_transdc_His_kin-like_C"/>
</dbReference>
<dbReference type="CDD" id="cd00082">
    <property type="entry name" value="HisKA"/>
    <property type="match status" value="1"/>
</dbReference>